<evidence type="ECO:0000256" key="12">
    <source>
        <dbReference type="ARBA" id="ARBA00023136"/>
    </source>
</evidence>
<evidence type="ECO:0000313" key="18">
    <source>
        <dbReference type="EMBL" id="GGJ23311.1"/>
    </source>
</evidence>
<feature type="transmembrane region" description="Helical" evidence="14">
    <location>
        <begin position="666"/>
        <end position="685"/>
    </location>
</feature>
<keyword evidence="6" id="KW-0762">Sugar transport</keyword>
<evidence type="ECO:0000313" key="19">
    <source>
        <dbReference type="Proteomes" id="UP000657574"/>
    </source>
</evidence>
<keyword evidence="5" id="KW-0597">Phosphoprotein</keyword>
<reference evidence="18" key="1">
    <citation type="journal article" date="2014" name="Int. J. Syst. Evol. Microbiol.">
        <title>Complete genome sequence of Corynebacterium casei LMG S-19264T (=DSM 44701T), isolated from a smear-ripened cheese.</title>
        <authorList>
            <consortium name="US DOE Joint Genome Institute (JGI-PGF)"/>
            <person name="Walter F."/>
            <person name="Albersmeier A."/>
            <person name="Kalinowski J."/>
            <person name="Ruckert C."/>
        </authorList>
    </citation>
    <scope>NUCLEOTIDE SEQUENCE</scope>
    <source>
        <strain evidence="18">JCM 3086</strain>
    </source>
</reference>
<dbReference type="RefSeq" id="WP_189312379.1">
    <property type="nucleotide sequence ID" value="NZ_BMQA01000011.1"/>
</dbReference>
<dbReference type="InterPro" id="IPR002178">
    <property type="entry name" value="PTS_EIIA_type-2_dom"/>
</dbReference>
<keyword evidence="4" id="KW-1003">Cell membrane</keyword>
<feature type="domain" description="PTS EIIB type-2" evidence="16">
    <location>
        <begin position="260"/>
        <end position="355"/>
    </location>
</feature>
<evidence type="ECO:0000259" key="16">
    <source>
        <dbReference type="PROSITE" id="PS51099"/>
    </source>
</evidence>
<keyword evidence="3" id="KW-0813">Transport</keyword>
<evidence type="ECO:0000256" key="7">
    <source>
        <dbReference type="ARBA" id="ARBA00022679"/>
    </source>
</evidence>
<sequence>MSDMITADLVDLDLSADTKEAVARALAERMVALGRVTDLEGFLADVAAREAQMPTGLDGGIGIPHCRSEHVTEPTLAFGRSATGIDFGAADGPADLIFLIAAPAGADDAHLTILSSLARHLMNADFTSALRAVGDAEAAAALIRGDAAPGNVGARGAGEGACEVAGAGSAQDAQGAREGVGAGSTRDAQGVRDVVGAGSVQDAPGVSESAGAGSVKGAVGASGDTAAASAAASADAAAGSTADATGTSGATGEGERPFRVVAVTSCPTGIAHTYMAAESLESAGRDAGIEVVVETQGSAGFTRLDPAVIAAADGVIFAHDVPVREKDRFAGKPTVDVGVKAGINRPGELIAEVREKAARGEVTAGAPAGAGTPVERAGGSGEGYGTKLRKWLMSGVSYMVPFVAAGGLLIALGFAIGGYEIKSAPSVMEHFVWTQTDSWGALLFQIGGVAFGFLVPVLAGYIAYGMADRPGLVPGFVGGMIASTINAGFLGGLVAGLIAGGVVMAIQKVNIPAALRGIMPVVVIPLISSAIVGFLMFVVIGKPIASAQKAMTDWLNGLTGTNAVLLGALLGLMMCFDLGGPVNKVAYTFATAGIAVASPSDSAMKIMAAVMAAGMVPPLAMALATTVRGKLFTQTERENGKAAWVLGASFISEGAIPFAAADPLRVIPSSMVGGAVTGALSMAFGATLRAPHGGIFVVPLIGNPFLYLLAIAAGVCVSTALVVILKGLRKPAPETTGAESQPKPPTATAEAKQPVAA</sequence>
<dbReference type="InterPro" id="IPR050864">
    <property type="entry name" value="Bacterial_PTS_Sugar_Transport"/>
</dbReference>
<dbReference type="InterPro" id="IPR013014">
    <property type="entry name" value="PTS_EIIC_2"/>
</dbReference>
<dbReference type="NCBIfam" id="TIGR00848">
    <property type="entry name" value="fruA"/>
    <property type="match status" value="1"/>
</dbReference>
<dbReference type="GO" id="GO:0005351">
    <property type="term" value="F:carbohydrate:proton symporter activity"/>
    <property type="evidence" value="ECO:0007669"/>
    <property type="project" value="InterPro"/>
</dbReference>
<feature type="transmembrane region" description="Helical" evidence="14">
    <location>
        <begin position="606"/>
        <end position="627"/>
    </location>
</feature>
<comment type="caution">
    <text evidence="18">The sequence shown here is derived from an EMBL/GenBank/DDBJ whole genome shotgun (WGS) entry which is preliminary data.</text>
</comment>
<dbReference type="Pfam" id="PF00359">
    <property type="entry name" value="PTS_EIIA_2"/>
    <property type="match status" value="1"/>
</dbReference>
<comment type="subcellular location">
    <subcellularLocation>
        <location evidence="1">Cell inner membrane</location>
        <topology evidence="1">Multi-pass membrane protein</topology>
    </subcellularLocation>
    <subcellularLocation>
        <location evidence="2">Cytoplasm</location>
    </subcellularLocation>
</comment>
<evidence type="ECO:0000259" key="15">
    <source>
        <dbReference type="PROSITE" id="PS51094"/>
    </source>
</evidence>
<evidence type="ECO:0000256" key="4">
    <source>
        <dbReference type="ARBA" id="ARBA00022475"/>
    </source>
</evidence>
<feature type="domain" description="PTS EIIA type-2" evidence="15">
    <location>
        <begin position="3"/>
        <end position="146"/>
    </location>
</feature>
<keyword evidence="9 14" id="KW-0812">Transmembrane</keyword>
<feature type="region of interest" description="Disordered" evidence="13">
    <location>
        <begin position="732"/>
        <end position="757"/>
    </location>
</feature>
<dbReference type="GO" id="GO:0016301">
    <property type="term" value="F:kinase activity"/>
    <property type="evidence" value="ECO:0007669"/>
    <property type="project" value="UniProtKB-KW"/>
</dbReference>
<dbReference type="InterPro" id="IPR013011">
    <property type="entry name" value="PTS_EIIB_2"/>
</dbReference>
<dbReference type="InterPro" id="IPR003501">
    <property type="entry name" value="PTS_EIIB_2/3"/>
</dbReference>
<evidence type="ECO:0000256" key="14">
    <source>
        <dbReference type="SAM" id="Phobius"/>
    </source>
</evidence>
<dbReference type="InterPro" id="IPR004715">
    <property type="entry name" value="PTS_IIA_fruc"/>
</dbReference>
<dbReference type="CDD" id="cd00211">
    <property type="entry name" value="PTS_IIA_fru"/>
    <property type="match status" value="1"/>
</dbReference>
<keyword evidence="10" id="KW-0418">Kinase</keyword>
<reference evidence="18" key="2">
    <citation type="submission" date="2020-09" db="EMBL/GenBank/DDBJ databases">
        <authorList>
            <person name="Sun Q."/>
            <person name="Ohkuma M."/>
        </authorList>
    </citation>
    <scope>NUCLEOTIDE SEQUENCE</scope>
    <source>
        <strain evidence="18">JCM 3086</strain>
    </source>
</reference>
<evidence type="ECO:0000259" key="17">
    <source>
        <dbReference type="PROSITE" id="PS51104"/>
    </source>
</evidence>
<name>A0A917NRM7_9ACTN</name>
<evidence type="ECO:0000256" key="10">
    <source>
        <dbReference type="ARBA" id="ARBA00022777"/>
    </source>
</evidence>
<gene>
    <name evidence="18" type="ORF">GCM10010121_037890</name>
</gene>
<dbReference type="PROSITE" id="PS51099">
    <property type="entry name" value="PTS_EIIB_TYPE_2"/>
    <property type="match status" value="1"/>
</dbReference>
<dbReference type="InterPro" id="IPR006327">
    <property type="entry name" value="PTS_IIC_fruc"/>
</dbReference>
<dbReference type="PROSITE" id="PS51104">
    <property type="entry name" value="PTS_EIIC_TYPE_2"/>
    <property type="match status" value="1"/>
</dbReference>
<feature type="domain" description="PTS EIIC type-2" evidence="17">
    <location>
        <begin position="388"/>
        <end position="735"/>
    </location>
</feature>
<dbReference type="PANTHER" id="PTHR30505:SF0">
    <property type="entry name" value="FRUCTOSE-LIKE PTS SYSTEM EIIBC COMPONENT-RELATED"/>
    <property type="match status" value="1"/>
</dbReference>
<feature type="compositionally biased region" description="Low complexity" evidence="13">
    <location>
        <begin position="205"/>
        <end position="218"/>
    </location>
</feature>
<dbReference type="Pfam" id="PF02302">
    <property type="entry name" value="PTS_IIB"/>
    <property type="match status" value="1"/>
</dbReference>
<feature type="transmembrane region" description="Helical" evidence="14">
    <location>
        <begin position="705"/>
        <end position="725"/>
    </location>
</feature>
<evidence type="ECO:0000256" key="5">
    <source>
        <dbReference type="ARBA" id="ARBA00022553"/>
    </source>
</evidence>
<dbReference type="CDD" id="cd05569">
    <property type="entry name" value="PTS_IIB_fructose"/>
    <property type="match status" value="1"/>
</dbReference>
<dbReference type="GO" id="GO:0009401">
    <property type="term" value="P:phosphoenolpyruvate-dependent sugar phosphotransferase system"/>
    <property type="evidence" value="ECO:0007669"/>
    <property type="project" value="UniProtKB-KW"/>
</dbReference>
<dbReference type="GO" id="GO:0090563">
    <property type="term" value="F:protein-phosphocysteine-sugar phosphotransferase activity"/>
    <property type="evidence" value="ECO:0007669"/>
    <property type="project" value="TreeGrafter"/>
</dbReference>
<evidence type="ECO:0000256" key="8">
    <source>
        <dbReference type="ARBA" id="ARBA00022683"/>
    </source>
</evidence>
<evidence type="ECO:0000256" key="11">
    <source>
        <dbReference type="ARBA" id="ARBA00022989"/>
    </source>
</evidence>
<dbReference type="InterPro" id="IPR003353">
    <property type="entry name" value="PTS_IIB_fruc"/>
</dbReference>
<feature type="transmembrane region" description="Helical" evidence="14">
    <location>
        <begin position="396"/>
        <end position="419"/>
    </location>
</feature>
<dbReference type="InterPro" id="IPR003352">
    <property type="entry name" value="PTS_EIIC"/>
</dbReference>
<dbReference type="InterPro" id="IPR036095">
    <property type="entry name" value="PTS_EIIB-like_sf"/>
</dbReference>
<dbReference type="NCBIfam" id="TIGR01427">
    <property type="entry name" value="PTS_IIC_fructo"/>
    <property type="match status" value="1"/>
</dbReference>
<evidence type="ECO:0000256" key="3">
    <source>
        <dbReference type="ARBA" id="ARBA00022448"/>
    </source>
</evidence>
<dbReference type="GO" id="GO:0022877">
    <property type="term" value="F:protein-N(PI)-phosphohistidine-fructose phosphotransferase system transporter activity"/>
    <property type="evidence" value="ECO:0007669"/>
    <property type="project" value="InterPro"/>
</dbReference>
<dbReference type="Pfam" id="PF02378">
    <property type="entry name" value="PTS_EIIC"/>
    <property type="match status" value="1"/>
</dbReference>
<dbReference type="EMBL" id="BMQA01000011">
    <property type="protein sequence ID" value="GGJ23311.1"/>
    <property type="molecule type" value="Genomic_DNA"/>
</dbReference>
<evidence type="ECO:0000256" key="1">
    <source>
        <dbReference type="ARBA" id="ARBA00004429"/>
    </source>
</evidence>
<feature type="region of interest" description="Disordered" evidence="13">
    <location>
        <begin position="199"/>
        <end position="218"/>
    </location>
</feature>
<dbReference type="NCBIfam" id="TIGR00829">
    <property type="entry name" value="FRU"/>
    <property type="match status" value="1"/>
</dbReference>
<feature type="transmembrane region" description="Helical" evidence="14">
    <location>
        <begin position="553"/>
        <end position="574"/>
    </location>
</feature>
<keyword evidence="19" id="KW-1185">Reference proteome</keyword>
<feature type="transmembrane region" description="Helical" evidence="14">
    <location>
        <begin position="518"/>
        <end position="541"/>
    </location>
</feature>
<dbReference type="GO" id="GO:0005886">
    <property type="term" value="C:plasma membrane"/>
    <property type="evidence" value="ECO:0007669"/>
    <property type="project" value="UniProtKB-SubCell"/>
</dbReference>
<evidence type="ECO:0000256" key="9">
    <source>
        <dbReference type="ARBA" id="ARBA00022692"/>
    </source>
</evidence>
<dbReference type="Gene3D" id="3.40.50.2300">
    <property type="match status" value="1"/>
</dbReference>
<feature type="transmembrane region" description="Helical" evidence="14">
    <location>
        <begin position="476"/>
        <end position="506"/>
    </location>
</feature>
<feature type="transmembrane region" description="Helical" evidence="14">
    <location>
        <begin position="439"/>
        <end position="464"/>
    </location>
</feature>
<evidence type="ECO:0000256" key="6">
    <source>
        <dbReference type="ARBA" id="ARBA00022597"/>
    </source>
</evidence>
<dbReference type="SUPFAM" id="SSF55804">
    <property type="entry name" value="Phoshotransferase/anion transport protein"/>
    <property type="match status" value="1"/>
</dbReference>
<dbReference type="SUPFAM" id="SSF52794">
    <property type="entry name" value="PTS system IIB component-like"/>
    <property type="match status" value="1"/>
</dbReference>
<evidence type="ECO:0000256" key="2">
    <source>
        <dbReference type="ARBA" id="ARBA00004496"/>
    </source>
</evidence>
<accession>A0A917NRM7</accession>
<evidence type="ECO:0000256" key="13">
    <source>
        <dbReference type="SAM" id="MobiDB-lite"/>
    </source>
</evidence>
<dbReference type="PROSITE" id="PS51094">
    <property type="entry name" value="PTS_EIIA_TYPE_2"/>
    <property type="match status" value="1"/>
</dbReference>
<keyword evidence="8" id="KW-0598">Phosphotransferase system</keyword>
<protein>
    <submittedName>
        <fullName evidence="18">PTS lactose transporter subunit IIC</fullName>
    </submittedName>
</protein>
<keyword evidence="11 14" id="KW-1133">Transmembrane helix</keyword>
<keyword evidence="12 14" id="KW-0472">Membrane</keyword>
<dbReference type="AlphaFoldDB" id="A0A917NRM7"/>
<proteinExistence type="predicted"/>
<dbReference type="Gene3D" id="3.40.930.10">
    <property type="entry name" value="Mannitol-specific EII, Chain A"/>
    <property type="match status" value="1"/>
</dbReference>
<dbReference type="Proteomes" id="UP000657574">
    <property type="component" value="Unassembled WGS sequence"/>
</dbReference>
<organism evidence="18 19">
    <name type="scientific">Streptomyces brasiliensis</name>
    <dbReference type="NCBI Taxonomy" id="1954"/>
    <lineage>
        <taxon>Bacteria</taxon>
        <taxon>Bacillati</taxon>
        <taxon>Actinomycetota</taxon>
        <taxon>Actinomycetes</taxon>
        <taxon>Kitasatosporales</taxon>
        <taxon>Streptomycetaceae</taxon>
        <taxon>Streptomyces</taxon>
    </lineage>
</organism>
<dbReference type="PANTHER" id="PTHR30505">
    <property type="entry name" value="FRUCTOSE-LIKE PERMEASE"/>
    <property type="match status" value="1"/>
</dbReference>
<keyword evidence="7" id="KW-0808">Transferase</keyword>
<dbReference type="InterPro" id="IPR016152">
    <property type="entry name" value="PTrfase/Anion_transptr"/>
</dbReference>
<dbReference type="GO" id="GO:0005737">
    <property type="term" value="C:cytoplasm"/>
    <property type="evidence" value="ECO:0007669"/>
    <property type="project" value="UniProtKB-SubCell"/>
</dbReference>
<dbReference type="FunFam" id="3.40.930.10:FF:000009">
    <property type="entry name" value="PTS system, fructose specific IIABC component"/>
    <property type="match status" value="1"/>
</dbReference>